<evidence type="ECO:0000259" key="4">
    <source>
        <dbReference type="Pfam" id="PF00021"/>
    </source>
</evidence>
<evidence type="ECO:0000313" key="5">
    <source>
        <dbReference type="Ensembl" id="ENSOABP00000071199.1"/>
    </source>
</evidence>
<sequence>YNPVNVCLRSTNYYTNYCTVGPLFFKLFILVNVLEFVHALEAKKNSLIFIFVLSACALTCYECIPDLSGSCNETTKDCPSNTQCGSFRLTSYAGETKADVKEKGCAAAEECVQASINYGVIQTVITSKCCTSNLCNSQDAPEGSISSPNGKKCFYCDGTDCSKTLNCDGDEDYCISTTGNRTSAFSVCMFVLFCSEKRSVIPSFHFLSDYRRAKGDCKGLCLQGDLLRHTICTDPRNRWSRNQLLPG</sequence>
<protein>
    <recommendedName>
        <fullName evidence="4">UPAR/Ly6 domain-containing protein</fullName>
    </recommendedName>
</protein>
<dbReference type="AlphaFoldDB" id="A0AAZ1XUA6"/>
<name>A0AAZ1XUA6_OREAU</name>
<dbReference type="InterPro" id="IPR050918">
    <property type="entry name" value="CNF-like_PLA2_Inhibitor"/>
</dbReference>
<organism evidence="5 6">
    <name type="scientific">Oreochromis aureus</name>
    <name type="common">Israeli tilapia</name>
    <name type="synonym">Chromis aureus</name>
    <dbReference type="NCBI Taxonomy" id="47969"/>
    <lineage>
        <taxon>Eukaryota</taxon>
        <taxon>Metazoa</taxon>
        <taxon>Chordata</taxon>
        <taxon>Craniata</taxon>
        <taxon>Vertebrata</taxon>
        <taxon>Euteleostomi</taxon>
        <taxon>Actinopterygii</taxon>
        <taxon>Neopterygii</taxon>
        <taxon>Teleostei</taxon>
        <taxon>Neoteleostei</taxon>
        <taxon>Acanthomorphata</taxon>
        <taxon>Ovalentaria</taxon>
        <taxon>Cichlomorphae</taxon>
        <taxon>Cichliformes</taxon>
        <taxon>Cichlidae</taxon>
        <taxon>African cichlids</taxon>
        <taxon>Pseudocrenilabrinae</taxon>
        <taxon>Oreochromini</taxon>
        <taxon>Oreochromis</taxon>
    </lineage>
</organism>
<proteinExistence type="predicted"/>
<dbReference type="PANTHER" id="PTHR20914">
    <property type="entry name" value="LY6/PLAUR DOMAIN-CONTAINING PROTEIN 8"/>
    <property type="match status" value="1"/>
</dbReference>
<gene>
    <name evidence="5" type="primary">DNAJC5</name>
</gene>
<keyword evidence="2" id="KW-0964">Secreted</keyword>
<dbReference type="Ensembl" id="ENSOABT00000075862.1">
    <property type="protein sequence ID" value="ENSOABP00000071199.1"/>
    <property type="gene ID" value="ENSOABG00000031831.1"/>
</dbReference>
<keyword evidence="3" id="KW-0472">Membrane</keyword>
<reference evidence="5" key="3">
    <citation type="submission" date="2025-09" db="UniProtKB">
        <authorList>
            <consortium name="Ensembl"/>
        </authorList>
    </citation>
    <scope>IDENTIFICATION</scope>
</reference>
<dbReference type="PANTHER" id="PTHR20914:SF24">
    <property type="entry name" value="LYMPHOCYTE ANTIGEN 6 FAMILY MEMBER M2-RELATED"/>
    <property type="match status" value="1"/>
</dbReference>
<dbReference type="SUPFAM" id="SSF57302">
    <property type="entry name" value="Snake toxin-like"/>
    <property type="match status" value="1"/>
</dbReference>
<feature type="transmembrane region" description="Helical" evidence="3">
    <location>
        <begin position="14"/>
        <end position="34"/>
    </location>
</feature>
<dbReference type="Pfam" id="PF00021">
    <property type="entry name" value="UPAR_LY6"/>
    <property type="match status" value="1"/>
</dbReference>
<evidence type="ECO:0000256" key="2">
    <source>
        <dbReference type="ARBA" id="ARBA00022525"/>
    </source>
</evidence>
<keyword evidence="3" id="KW-0812">Transmembrane</keyword>
<keyword evidence="6" id="KW-1185">Reference proteome</keyword>
<accession>A0AAZ1XUA6</accession>
<dbReference type="GO" id="GO:0005576">
    <property type="term" value="C:extracellular region"/>
    <property type="evidence" value="ECO:0007669"/>
    <property type="project" value="UniProtKB-SubCell"/>
</dbReference>
<keyword evidence="3" id="KW-1133">Transmembrane helix</keyword>
<reference evidence="6" key="1">
    <citation type="submission" date="2020-03" db="EMBL/GenBank/DDBJ databases">
        <title>Evolution of repeat sequences and sex chromosomes of tilapia species revealed by chromosome-level genomes.</title>
        <authorList>
            <person name="Xu L."/>
            <person name="Tao W."/>
            <person name="Wang D."/>
            <person name="Zhou Q."/>
        </authorList>
    </citation>
    <scope>NUCLEOTIDE SEQUENCE [LARGE SCALE GENOMIC DNA]</scope>
    <source>
        <strain evidence="6">Israel</strain>
    </source>
</reference>
<comment type="subcellular location">
    <subcellularLocation>
        <location evidence="1">Secreted</location>
    </subcellularLocation>
</comment>
<dbReference type="Gene3D" id="2.10.60.10">
    <property type="entry name" value="CD59"/>
    <property type="match status" value="2"/>
</dbReference>
<reference evidence="5" key="2">
    <citation type="submission" date="2025-08" db="UniProtKB">
        <authorList>
            <consortium name="Ensembl"/>
        </authorList>
    </citation>
    <scope>IDENTIFICATION</scope>
</reference>
<evidence type="ECO:0000313" key="6">
    <source>
        <dbReference type="Proteomes" id="UP000472276"/>
    </source>
</evidence>
<feature type="domain" description="UPAR/Ly6" evidence="4">
    <location>
        <begin position="57"/>
        <end position="137"/>
    </location>
</feature>
<dbReference type="Proteomes" id="UP000472276">
    <property type="component" value="Unassembled WGS sequence"/>
</dbReference>
<dbReference type="InterPro" id="IPR016054">
    <property type="entry name" value="LY6_UPA_recep-like"/>
</dbReference>
<evidence type="ECO:0000256" key="1">
    <source>
        <dbReference type="ARBA" id="ARBA00004613"/>
    </source>
</evidence>
<dbReference type="InterPro" id="IPR045860">
    <property type="entry name" value="Snake_toxin-like_sf"/>
</dbReference>
<evidence type="ECO:0000256" key="3">
    <source>
        <dbReference type="SAM" id="Phobius"/>
    </source>
</evidence>